<protein>
    <submittedName>
        <fullName evidence="2">SCP-like protein</fullName>
    </submittedName>
</protein>
<dbReference type="SMART" id="SM00198">
    <property type="entry name" value="SCP"/>
    <property type="match status" value="1"/>
</dbReference>
<dbReference type="Proteomes" id="UP000053660">
    <property type="component" value="Unassembled WGS sequence"/>
</dbReference>
<dbReference type="Gene3D" id="3.40.33.10">
    <property type="entry name" value="CAP"/>
    <property type="match status" value="1"/>
</dbReference>
<dbReference type="InterPro" id="IPR014044">
    <property type="entry name" value="CAP_dom"/>
</dbReference>
<sequence>MDDFIRLAFLSKHNALRTTLALGTATNGNTGNNARSAVNMPQLVYDCGLESAAYERAKLCESFTPESPNTLKENSFNYTHRERTFQKAAQLATQFWWSELKKSEGLEQIQNIFYTHLGINHFAKVSFFRICKYDCRYWWNTRRR</sequence>
<dbReference type="CDD" id="cd05380">
    <property type="entry name" value="CAP_euk"/>
    <property type="match status" value="1"/>
</dbReference>
<gene>
    <name evidence="2" type="ORF">OESDEN_09856</name>
</gene>
<dbReference type="AlphaFoldDB" id="A0A0B1T3D0"/>
<evidence type="ECO:0000313" key="3">
    <source>
        <dbReference type="Proteomes" id="UP000053660"/>
    </source>
</evidence>
<feature type="domain" description="SCP" evidence="1">
    <location>
        <begin position="4"/>
        <end position="141"/>
    </location>
</feature>
<reference evidence="2 3" key="1">
    <citation type="submission" date="2014-03" db="EMBL/GenBank/DDBJ databases">
        <title>Draft genome of the hookworm Oesophagostomum dentatum.</title>
        <authorList>
            <person name="Mitreva M."/>
        </authorList>
    </citation>
    <scope>NUCLEOTIDE SEQUENCE [LARGE SCALE GENOMIC DNA]</scope>
    <source>
        <strain evidence="2 3">OD-Hann</strain>
    </source>
</reference>
<proteinExistence type="predicted"/>
<accession>A0A0B1T3D0</accession>
<dbReference type="InterPro" id="IPR035940">
    <property type="entry name" value="CAP_sf"/>
</dbReference>
<organism evidence="2 3">
    <name type="scientific">Oesophagostomum dentatum</name>
    <name type="common">Nodular worm</name>
    <dbReference type="NCBI Taxonomy" id="61180"/>
    <lineage>
        <taxon>Eukaryota</taxon>
        <taxon>Metazoa</taxon>
        <taxon>Ecdysozoa</taxon>
        <taxon>Nematoda</taxon>
        <taxon>Chromadorea</taxon>
        <taxon>Rhabditida</taxon>
        <taxon>Rhabditina</taxon>
        <taxon>Rhabditomorpha</taxon>
        <taxon>Strongyloidea</taxon>
        <taxon>Strongylidae</taxon>
        <taxon>Oesophagostomum</taxon>
    </lineage>
</organism>
<dbReference type="EMBL" id="KN553171">
    <property type="protein sequence ID" value="KHJ90302.1"/>
    <property type="molecule type" value="Genomic_DNA"/>
</dbReference>
<dbReference type="OrthoDB" id="414826at2759"/>
<evidence type="ECO:0000313" key="2">
    <source>
        <dbReference type="EMBL" id="KHJ90302.1"/>
    </source>
</evidence>
<evidence type="ECO:0000259" key="1">
    <source>
        <dbReference type="SMART" id="SM00198"/>
    </source>
</evidence>
<dbReference type="SUPFAM" id="SSF55797">
    <property type="entry name" value="PR-1-like"/>
    <property type="match status" value="1"/>
</dbReference>
<keyword evidence="3" id="KW-1185">Reference proteome</keyword>
<name>A0A0B1T3D0_OESDE</name>
<dbReference type="Pfam" id="PF00188">
    <property type="entry name" value="CAP"/>
    <property type="match status" value="1"/>
</dbReference>